<keyword evidence="1" id="KW-0472">Membrane</keyword>
<evidence type="ECO:0000313" key="2">
    <source>
        <dbReference type="EMBL" id="HIU61594.1"/>
    </source>
</evidence>
<feature type="transmembrane region" description="Helical" evidence="1">
    <location>
        <begin position="59"/>
        <end position="81"/>
    </location>
</feature>
<protein>
    <submittedName>
        <fullName evidence="2">Uncharacterized protein</fullName>
    </submittedName>
</protein>
<evidence type="ECO:0000256" key="1">
    <source>
        <dbReference type="SAM" id="Phobius"/>
    </source>
</evidence>
<dbReference type="EMBL" id="DVNE01000027">
    <property type="protein sequence ID" value="HIU61594.1"/>
    <property type="molecule type" value="Genomic_DNA"/>
</dbReference>
<reference evidence="2" key="2">
    <citation type="journal article" date="2021" name="PeerJ">
        <title>Extensive microbial diversity within the chicken gut microbiome revealed by metagenomics and culture.</title>
        <authorList>
            <person name="Gilroy R."/>
            <person name="Ravi A."/>
            <person name="Getino M."/>
            <person name="Pursley I."/>
            <person name="Horton D.L."/>
            <person name="Alikhan N.F."/>
            <person name="Baker D."/>
            <person name="Gharbi K."/>
            <person name="Hall N."/>
            <person name="Watson M."/>
            <person name="Adriaenssens E.M."/>
            <person name="Foster-Nyarko E."/>
            <person name="Jarju S."/>
            <person name="Secka A."/>
            <person name="Antonio M."/>
            <person name="Oren A."/>
            <person name="Chaudhuri R.R."/>
            <person name="La Ragione R."/>
            <person name="Hildebrand F."/>
            <person name="Pallen M.J."/>
        </authorList>
    </citation>
    <scope>NUCLEOTIDE SEQUENCE</scope>
    <source>
        <strain evidence="2">CHK195-12923</strain>
    </source>
</reference>
<keyword evidence="1" id="KW-0812">Transmembrane</keyword>
<dbReference type="AlphaFoldDB" id="A0A9D1SIE2"/>
<feature type="transmembrane region" description="Helical" evidence="1">
    <location>
        <begin position="6"/>
        <end position="26"/>
    </location>
</feature>
<feature type="transmembrane region" description="Helical" evidence="1">
    <location>
        <begin position="193"/>
        <end position="214"/>
    </location>
</feature>
<accession>A0A9D1SIE2</accession>
<feature type="transmembrane region" description="Helical" evidence="1">
    <location>
        <begin position="290"/>
        <end position="317"/>
    </location>
</feature>
<feature type="transmembrane region" description="Helical" evidence="1">
    <location>
        <begin position="148"/>
        <end position="173"/>
    </location>
</feature>
<sequence length="404" mass="43219">MNNIVLIIFICIAALAAVIAIIAGLVKGYTKTKTWGAEYLFAVIISVLIYSLADLSDMSAWLVFGLKVGTAVALILVFALLSSRGKALFKKCIANAQKRSYYMTYGDREENKMLILDAIENGDGKAYRKLTKRKFKESKGAVGVVDRICGAIVLLFKAVVIVGLTALILLVVLDFTQLPFVEDVLGEMYKSGAWAFFSRFAMDAFVIGILFFAIRGGYRAGVVSALWVLAVLALIGGAGYLCYWLCFNVDAFIDTAASLNGAIGGVTGAIASAAEGAGLNITAEQIAQGVLAAGIFVLLLIVILVVGIVVAGIIGRAREGKAFSVVDGVFGAIVAFAIVGAIMLFAGAVLYTLSDLPFMERFNSYFMFEEGVRGAPIASEFYNNNPLNTYPFILNLPIRGWFSA</sequence>
<feature type="transmembrane region" description="Helical" evidence="1">
    <location>
        <begin position="329"/>
        <end position="353"/>
    </location>
</feature>
<comment type="caution">
    <text evidence="2">The sequence shown here is derived from an EMBL/GenBank/DDBJ whole genome shotgun (WGS) entry which is preliminary data.</text>
</comment>
<organism evidence="2 3">
    <name type="scientific">Candidatus Coproplasma excrementigallinarum</name>
    <dbReference type="NCBI Taxonomy" id="2840747"/>
    <lineage>
        <taxon>Bacteria</taxon>
        <taxon>Bacillati</taxon>
        <taxon>Bacillota</taxon>
        <taxon>Clostridia</taxon>
        <taxon>Eubacteriales</taxon>
        <taxon>Candidatus Coproplasma</taxon>
    </lineage>
</organism>
<feature type="transmembrane region" description="Helical" evidence="1">
    <location>
        <begin position="226"/>
        <end position="246"/>
    </location>
</feature>
<reference evidence="2" key="1">
    <citation type="submission" date="2020-10" db="EMBL/GenBank/DDBJ databases">
        <authorList>
            <person name="Gilroy R."/>
        </authorList>
    </citation>
    <scope>NUCLEOTIDE SEQUENCE</scope>
    <source>
        <strain evidence="2">CHK195-12923</strain>
    </source>
</reference>
<name>A0A9D1SIE2_9FIRM</name>
<evidence type="ECO:0000313" key="3">
    <source>
        <dbReference type="Proteomes" id="UP000824110"/>
    </source>
</evidence>
<keyword evidence="1" id="KW-1133">Transmembrane helix</keyword>
<feature type="transmembrane region" description="Helical" evidence="1">
    <location>
        <begin position="258"/>
        <end position="278"/>
    </location>
</feature>
<feature type="transmembrane region" description="Helical" evidence="1">
    <location>
        <begin position="35"/>
        <end position="53"/>
    </location>
</feature>
<gene>
    <name evidence="2" type="ORF">IAB69_02985</name>
</gene>
<dbReference type="Proteomes" id="UP000824110">
    <property type="component" value="Unassembled WGS sequence"/>
</dbReference>
<proteinExistence type="predicted"/>